<dbReference type="InterPro" id="IPR039763">
    <property type="entry name" value="ARMT1"/>
</dbReference>
<dbReference type="InterPro" id="IPR002791">
    <property type="entry name" value="ARMT1-like_metal-bd"/>
</dbReference>
<comment type="cofactor">
    <cofactor evidence="8">
        <name>Mn(2+)</name>
        <dbReference type="ChEBI" id="CHEBI:29035"/>
    </cofactor>
    <cofactor evidence="8">
        <name>Ni(2+)</name>
        <dbReference type="ChEBI" id="CHEBI:49786"/>
    </cofactor>
</comment>
<dbReference type="PANTHER" id="PTHR12260">
    <property type="entry name" value="DAMAGE-CONTROL PHOSPHATASE ARMT1"/>
    <property type="match status" value="1"/>
</dbReference>
<accession>A0A507EEJ5</accession>
<evidence type="ECO:0000256" key="4">
    <source>
        <dbReference type="ARBA" id="ARBA00022801"/>
    </source>
</evidence>
<evidence type="ECO:0000256" key="7">
    <source>
        <dbReference type="ARBA" id="ARBA00054243"/>
    </source>
</evidence>
<keyword evidence="4 8" id="KW-0378">Hydrolase</keyword>
<protein>
    <recommendedName>
        <fullName evidence="8">Sugar phosphate phosphatase</fullName>
        <ecNumber evidence="8">3.1.3.-</ecNumber>
    </recommendedName>
</protein>
<comment type="catalytic activity">
    <reaction evidence="6 8">
        <text>beta-D-fructose 6-phosphate = dihydroxyacetone + D-glyceraldehyde 3-phosphate</text>
        <dbReference type="Rhea" id="RHEA:28002"/>
        <dbReference type="ChEBI" id="CHEBI:16016"/>
        <dbReference type="ChEBI" id="CHEBI:57634"/>
        <dbReference type="ChEBI" id="CHEBI:59776"/>
    </reaction>
</comment>
<comment type="function">
    <text evidence="7 8">Metal-dependent phosphatase that shows phosphatase activity against several substrates, including fructose-1-phosphate and fructose-6-phosphate. Its preference for fructose-1-phosphate, a strong glycating agent that causes DNA damage rather than a canonical yeast metabolite, suggests a damage-control function in hexose phosphate metabolism.</text>
</comment>
<reference evidence="10 11" key="1">
    <citation type="journal article" date="2019" name="Sci. Rep.">
        <title>Comparative genomics of chytrid fungi reveal insights into the obligate biotrophic and pathogenic lifestyle of Synchytrium endobioticum.</title>
        <authorList>
            <person name="van de Vossenberg B.T.L.H."/>
            <person name="Warris S."/>
            <person name="Nguyen H.D.T."/>
            <person name="van Gent-Pelzer M.P.E."/>
            <person name="Joly D.L."/>
            <person name="van de Geest H.C."/>
            <person name="Bonants P.J.M."/>
            <person name="Smith D.S."/>
            <person name="Levesque C.A."/>
            <person name="van der Lee T.A.J."/>
        </authorList>
    </citation>
    <scope>NUCLEOTIDE SEQUENCE [LARGE SCALE GENOMIC DNA]</scope>
    <source>
        <strain evidence="10 11">CBS 809.83</strain>
    </source>
</reference>
<evidence type="ECO:0000259" key="9">
    <source>
        <dbReference type="Pfam" id="PF01937"/>
    </source>
</evidence>
<keyword evidence="5 8" id="KW-0464">Manganese</keyword>
<dbReference type="Gene3D" id="1.20.930.60">
    <property type="match status" value="1"/>
</dbReference>
<evidence type="ECO:0000256" key="5">
    <source>
        <dbReference type="ARBA" id="ARBA00023211"/>
    </source>
</evidence>
<dbReference type="GO" id="GO:0030643">
    <property type="term" value="P:intracellular phosphate ion homeostasis"/>
    <property type="evidence" value="ECO:0007669"/>
    <property type="project" value="UniProtKB-ARBA"/>
</dbReference>
<dbReference type="Gene3D" id="3.40.50.10880">
    <property type="entry name" value="Uncharacterised protein PF01937, DUF89, domain 3"/>
    <property type="match status" value="1"/>
</dbReference>
<dbReference type="EC" id="3.1.3.-" evidence="8"/>
<organism evidence="10 11">
    <name type="scientific">Powellomyces hirtus</name>
    <dbReference type="NCBI Taxonomy" id="109895"/>
    <lineage>
        <taxon>Eukaryota</taxon>
        <taxon>Fungi</taxon>
        <taxon>Fungi incertae sedis</taxon>
        <taxon>Chytridiomycota</taxon>
        <taxon>Chytridiomycota incertae sedis</taxon>
        <taxon>Chytridiomycetes</taxon>
        <taxon>Spizellomycetales</taxon>
        <taxon>Powellomycetaceae</taxon>
        <taxon>Powellomyces</taxon>
    </lineage>
</organism>
<dbReference type="PANTHER" id="PTHR12260:SF6">
    <property type="entry name" value="DAMAGE-CONTROL PHOSPHATASE ARMT1"/>
    <property type="match status" value="1"/>
</dbReference>
<dbReference type="FunFam" id="3.40.50.10880:FF:000005">
    <property type="entry name" value="DUF89-domain-containing protein"/>
    <property type="match status" value="1"/>
</dbReference>
<dbReference type="Proteomes" id="UP000318582">
    <property type="component" value="Unassembled WGS sequence"/>
</dbReference>
<evidence type="ECO:0000256" key="6">
    <source>
        <dbReference type="ARBA" id="ARBA00048809"/>
    </source>
</evidence>
<dbReference type="SUPFAM" id="SSF111321">
    <property type="entry name" value="AF1104-like"/>
    <property type="match status" value="1"/>
</dbReference>
<dbReference type="Pfam" id="PF01937">
    <property type="entry name" value="ARMT1-like_dom"/>
    <property type="match status" value="1"/>
</dbReference>
<dbReference type="GO" id="GO:0006974">
    <property type="term" value="P:DNA damage response"/>
    <property type="evidence" value="ECO:0007669"/>
    <property type="project" value="TreeGrafter"/>
</dbReference>
<evidence type="ECO:0000256" key="1">
    <source>
        <dbReference type="ARBA" id="ARBA00001326"/>
    </source>
</evidence>
<evidence type="ECO:0000256" key="8">
    <source>
        <dbReference type="RuleBase" id="RU367030"/>
    </source>
</evidence>
<evidence type="ECO:0000313" key="11">
    <source>
        <dbReference type="Proteomes" id="UP000318582"/>
    </source>
</evidence>
<dbReference type="STRING" id="109895.A0A507EEJ5"/>
<gene>
    <name evidence="10" type="ORF">PhCBS80983_g00376</name>
</gene>
<evidence type="ECO:0000313" key="10">
    <source>
        <dbReference type="EMBL" id="TPX62583.1"/>
    </source>
</evidence>
<comment type="domain">
    <text evidence="8">Subfamily III proteins have a conserved RTxK motif about 40-50 residues from the C-terminus; the threonine may be replaced by serine or cysteine.</text>
</comment>
<comment type="similarity">
    <text evidence="2 8">Belongs to the damage-control phosphatase family. Sugar phosphate phosphatase III subfamily.</text>
</comment>
<keyword evidence="11" id="KW-1185">Reference proteome</keyword>
<proteinExistence type="inferred from homology"/>
<dbReference type="GO" id="GO:0004427">
    <property type="term" value="F:inorganic diphosphate phosphatase activity"/>
    <property type="evidence" value="ECO:0007669"/>
    <property type="project" value="UniProtKB-ARBA"/>
</dbReference>
<comment type="caution">
    <text evidence="10">The sequence shown here is derived from an EMBL/GenBank/DDBJ whole genome shotgun (WGS) entry which is preliminary data.</text>
</comment>
<comment type="catalytic activity">
    <reaction evidence="1 8">
        <text>beta-D-fructose 1-phosphate + H2O = D-fructose + phosphate</text>
        <dbReference type="Rhea" id="RHEA:35603"/>
        <dbReference type="ChEBI" id="CHEBI:15377"/>
        <dbReference type="ChEBI" id="CHEBI:37721"/>
        <dbReference type="ChEBI" id="CHEBI:43474"/>
        <dbReference type="ChEBI" id="CHEBI:138881"/>
    </reaction>
</comment>
<evidence type="ECO:0000256" key="3">
    <source>
        <dbReference type="ARBA" id="ARBA00022723"/>
    </source>
</evidence>
<dbReference type="InterPro" id="IPR036075">
    <property type="entry name" value="ARMT-1-like_metal-bd_sf"/>
</dbReference>
<dbReference type="GO" id="GO:0046872">
    <property type="term" value="F:metal ion binding"/>
    <property type="evidence" value="ECO:0007669"/>
    <property type="project" value="UniProtKB-UniRule"/>
</dbReference>
<dbReference type="GO" id="GO:0005634">
    <property type="term" value="C:nucleus"/>
    <property type="evidence" value="ECO:0007669"/>
    <property type="project" value="TreeGrafter"/>
</dbReference>
<dbReference type="EMBL" id="QEAQ01000002">
    <property type="protein sequence ID" value="TPX62583.1"/>
    <property type="molecule type" value="Genomic_DNA"/>
</dbReference>
<keyword evidence="3 8" id="KW-0479">Metal-binding</keyword>
<evidence type="ECO:0000256" key="2">
    <source>
        <dbReference type="ARBA" id="ARBA00009519"/>
    </source>
</evidence>
<dbReference type="GO" id="GO:0097023">
    <property type="term" value="F:fructose 6-phosphate aldolase activity"/>
    <property type="evidence" value="ECO:0007669"/>
    <property type="project" value="RHEA"/>
</dbReference>
<dbReference type="GO" id="GO:0103026">
    <property type="term" value="F:fructose-1-phosphatase activity"/>
    <property type="evidence" value="ECO:0007669"/>
    <property type="project" value="RHEA"/>
</dbReference>
<feature type="domain" description="Damage-control phosphatase ARMT1-like metal-binding" evidence="9">
    <location>
        <begin position="29"/>
        <end position="439"/>
    </location>
</feature>
<name>A0A507EEJ5_9FUNG</name>
<dbReference type="AlphaFoldDB" id="A0A507EEJ5"/>
<sequence length="464" mass="52524">MPSRSDLAPHPAGVSPLCGNQKGTFAYTTVKDRLPVILTKCVDSISRELHAATTTTTASDASSLAPLAQTERATEGKQIIAELSKLVYELQRDRPLQRINDTEEDAASWNSVLESLGGKEGGPATWFGTPWLFSECHMYRKIREIFVVTNYWKDHDVFARQQKEPSFWGSVKSMEELAKHVKDVEVSTLDEELKTHVLREFVQFSLWGNQTDLSLLQNVSHADMHKLQTSTSASLQQLEEKIIVNDSKLLVDAISKIKNGRIDFILDNAGFELYADLCLADWLVHSGVAKQVVIHAKRIPWFVSDTTERDFYWTLDAIQQHATTIRDDTLHSRIQTWRAYLEKGTWKLTVDPFWTLPYSFWQLPTEGGNLWDDMCTSQLLIFKGDLNYRKCVYDGNWATTTPFSEALGGLNNPQTPPLVCLRTCKSDPVVGLRPGQAEDLDKADPDWRVNGKWGMIQYQARAAQ</sequence>